<dbReference type="PROSITE" id="PS51450">
    <property type="entry name" value="LRR"/>
    <property type="match status" value="1"/>
</dbReference>
<sequence>MKKLYFIICLTISFISQAQVVNFPDDNLKSILLSANNSNHMAYDLSNNVTSIDLNNNGEIELEEAQQIAVLYLSCEYCDENLKINSVEGIEYFSNLRHLDVSFNSITTINSLPTSLGVLTIDYNLLNSLNIENLTNLGYLSCSFNPLNSLIIPNSIQNLNCFENNLTILDLSNASQLYELSTGNNNISSLDLSNSHILFRIDISNTPLTNISINSNHLRFLYINDTNLEDLNLTQTEDLWQIYLTNNNLSTLLLPEANNIMELYVQNNNLTNLDLSTLYSLRVFHCQNNNLVSLDFSNSTNLYNLNCSNNLNLNYLNIKNGSNNVFSSYNHLFNIQNNTNLTYLCVDEDEESIATTYLDIYSIQNCNVGTYCNFNLGGEYFTVNGETKFDFNINGCDSSDENFPHLNLSISDENNSGTFISNNNGEYFFPLQEGSYTITPILENPTYFTINPASFIVDFPTQTSPLSQDFCITPNGIHHDVEVVFIPTTPARPGFDAHYKIFYKNKGNQVENGSVLLTYYQNLELDLVSSNPIFSVQTDNTLEWSFTNLQPNEVRLIDVVFNLNSPTEVPAVNIGDMLIYKATITPFSTDEHPFDNSSGLQQIVVGSYDPNDKTCIEGTIVNVDVIGQYVHYVIRFENTGNYHAENIVIKDMIDLAKFDSTSLIPLHSSHDFFTRISGNKVEFIFEGINLPFDDATNDGFIVFKIKTKSDLEVGDSFSNEVNIYFDYNFPITTNTFTTTIQILSIKDFDFGTYFTLHPNPVKDVLNLHSKNTISIHSIEIYNQLGQIVLAIPNDVSKIDVSRLRTGNYFVKVNTNLGTSNTRFIKE</sequence>
<dbReference type="EMBL" id="CP096205">
    <property type="protein sequence ID" value="UPQ78188.1"/>
    <property type="molecule type" value="Genomic_DNA"/>
</dbReference>
<feature type="domain" description="DUF7619" evidence="6">
    <location>
        <begin position="609"/>
        <end position="739"/>
    </location>
</feature>
<dbReference type="PANTHER" id="PTHR47566:SF1">
    <property type="entry name" value="PROTEIN NUD1"/>
    <property type="match status" value="1"/>
</dbReference>
<reference evidence="7" key="1">
    <citation type="submission" date="2022-04" db="EMBL/GenBank/DDBJ databases">
        <title>Consumption of N2O by Flavobacterium azooxidireducens sp. nov. isolated from Decomposing Leaf Litter of Phragmites australis (Cav.).</title>
        <authorList>
            <person name="Behrendt U."/>
            <person name="Spanner T."/>
            <person name="Augustin J."/>
            <person name="Horn M.A."/>
            <person name="Kolb S."/>
            <person name="Ulrich A."/>
        </authorList>
    </citation>
    <scope>NUCLEOTIDE SEQUENCE</scope>
    <source>
        <strain evidence="7">IGB 4-14</strain>
    </source>
</reference>
<gene>
    <name evidence="7" type="ORF">M0M57_11195</name>
</gene>
<keyword evidence="2 4" id="KW-0732">Signal</keyword>
<feature type="domain" description="Secretion system C-terminal sorting" evidence="5">
    <location>
        <begin position="757"/>
        <end position="822"/>
    </location>
</feature>
<dbReference type="Pfam" id="PF18962">
    <property type="entry name" value="Por_Secre_tail"/>
    <property type="match status" value="1"/>
</dbReference>
<accession>A0ABY4KEN3</accession>
<dbReference type="InterPro" id="IPR055353">
    <property type="entry name" value="DUF7619"/>
</dbReference>
<keyword evidence="3" id="KW-0677">Repeat</keyword>
<evidence type="ECO:0000313" key="8">
    <source>
        <dbReference type="Proteomes" id="UP000830583"/>
    </source>
</evidence>
<dbReference type="InterPro" id="IPR047589">
    <property type="entry name" value="DUF11_rpt"/>
</dbReference>
<dbReference type="SUPFAM" id="SSF49464">
    <property type="entry name" value="Carboxypeptidase regulatory domain-like"/>
    <property type="match status" value="1"/>
</dbReference>
<proteinExistence type="predicted"/>
<dbReference type="InterPro" id="IPR052574">
    <property type="entry name" value="CDIRP"/>
</dbReference>
<dbReference type="PANTHER" id="PTHR47566">
    <property type="match status" value="1"/>
</dbReference>
<evidence type="ECO:0000256" key="3">
    <source>
        <dbReference type="ARBA" id="ARBA00022737"/>
    </source>
</evidence>
<organism evidence="7 8">
    <name type="scientific">Flavobacterium azooxidireducens</name>
    <dbReference type="NCBI Taxonomy" id="1871076"/>
    <lineage>
        <taxon>Bacteria</taxon>
        <taxon>Pseudomonadati</taxon>
        <taxon>Bacteroidota</taxon>
        <taxon>Flavobacteriia</taxon>
        <taxon>Flavobacteriales</taxon>
        <taxon>Flavobacteriaceae</taxon>
        <taxon>Flavobacterium</taxon>
    </lineage>
</organism>
<feature type="chain" id="PRO_5045071060" evidence="4">
    <location>
        <begin position="19"/>
        <end position="826"/>
    </location>
</feature>
<evidence type="ECO:0000256" key="4">
    <source>
        <dbReference type="SAM" id="SignalP"/>
    </source>
</evidence>
<keyword evidence="8" id="KW-1185">Reference proteome</keyword>
<dbReference type="Pfam" id="PF24595">
    <property type="entry name" value="DUF7619"/>
    <property type="match status" value="1"/>
</dbReference>
<dbReference type="InterPro" id="IPR032675">
    <property type="entry name" value="LRR_dom_sf"/>
</dbReference>
<dbReference type="SUPFAM" id="SSF52058">
    <property type="entry name" value="L domain-like"/>
    <property type="match status" value="1"/>
</dbReference>
<dbReference type="RefSeq" id="WP_248433115.1">
    <property type="nucleotide sequence ID" value="NZ_CP096205.1"/>
</dbReference>
<evidence type="ECO:0000259" key="6">
    <source>
        <dbReference type="Pfam" id="PF24595"/>
    </source>
</evidence>
<feature type="signal peptide" evidence="4">
    <location>
        <begin position="1"/>
        <end position="18"/>
    </location>
</feature>
<evidence type="ECO:0000259" key="5">
    <source>
        <dbReference type="Pfam" id="PF18962"/>
    </source>
</evidence>
<dbReference type="InterPro" id="IPR026444">
    <property type="entry name" value="Secre_tail"/>
</dbReference>
<keyword evidence="1" id="KW-0433">Leucine-rich repeat</keyword>
<dbReference type="InterPro" id="IPR001611">
    <property type="entry name" value="Leu-rich_rpt"/>
</dbReference>
<evidence type="ECO:0000313" key="7">
    <source>
        <dbReference type="EMBL" id="UPQ78188.1"/>
    </source>
</evidence>
<evidence type="ECO:0000256" key="1">
    <source>
        <dbReference type="ARBA" id="ARBA00022614"/>
    </source>
</evidence>
<dbReference type="InterPro" id="IPR008969">
    <property type="entry name" value="CarboxyPept-like_regulatory"/>
</dbReference>
<dbReference type="Gene3D" id="3.80.10.10">
    <property type="entry name" value="Ribonuclease Inhibitor"/>
    <property type="match status" value="1"/>
</dbReference>
<name>A0ABY4KEN3_9FLAO</name>
<dbReference type="NCBIfam" id="TIGR04183">
    <property type="entry name" value="Por_Secre_tail"/>
    <property type="match status" value="1"/>
</dbReference>
<dbReference type="NCBIfam" id="TIGR01451">
    <property type="entry name" value="B_ant_repeat"/>
    <property type="match status" value="1"/>
</dbReference>
<evidence type="ECO:0000256" key="2">
    <source>
        <dbReference type="ARBA" id="ARBA00022729"/>
    </source>
</evidence>
<dbReference type="Proteomes" id="UP000830583">
    <property type="component" value="Chromosome"/>
</dbReference>
<protein>
    <submittedName>
        <fullName evidence="7">T9SS type A sorting domain-containing protein</fullName>
    </submittedName>
</protein>